<accession>A0ACB9LY35</accession>
<evidence type="ECO:0000313" key="2">
    <source>
        <dbReference type="Proteomes" id="UP000828941"/>
    </source>
</evidence>
<dbReference type="EMBL" id="CM039436">
    <property type="protein sequence ID" value="KAI4315488.1"/>
    <property type="molecule type" value="Genomic_DNA"/>
</dbReference>
<keyword evidence="2" id="KW-1185">Reference proteome</keyword>
<name>A0ACB9LY35_BAUVA</name>
<gene>
    <name evidence="1" type="ORF">L6164_028289</name>
</gene>
<sequence length="84" mass="9667">MKWKKRSNKSTRHFPLNDSSKLALAYPKLCSSRVMTFVSVILGRIFHYVDQILPFRFGDTDLPVDDIAAVCLLMELSVKFAKFN</sequence>
<evidence type="ECO:0000313" key="1">
    <source>
        <dbReference type="EMBL" id="KAI4315488.1"/>
    </source>
</evidence>
<dbReference type="Proteomes" id="UP000828941">
    <property type="component" value="Chromosome 11"/>
</dbReference>
<organism evidence="1 2">
    <name type="scientific">Bauhinia variegata</name>
    <name type="common">Purple orchid tree</name>
    <name type="synonym">Phanera variegata</name>
    <dbReference type="NCBI Taxonomy" id="167791"/>
    <lineage>
        <taxon>Eukaryota</taxon>
        <taxon>Viridiplantae</taxon>
        <taxon>Streptophyta</taxon>
        <taxon>Embryophyta</taxon>
        <taxon>Tracheophyta</taxon>
        <taxon>Spermatophyta</taxon>
        <taxon>Magnoliopsida</taxon>
        <taxon>eudicotyledons</taxon>
        <taxon>Gunneridae</taxon>
        <taxon>Pentapetalae</taxon>
        <taxon>rosids</taxon>
        <taxon>fabids</taxon>
        <taxon>Fabales</taxon>
        <taxon>Fabaceae</taxon>
        <taxon>Cercidoideae</taxon>
        <taxon>Cercideae</taxon>
        <taxon>Bauhiniinae</taxon>
        <taxon>Bauhinia</taxon>
    </lineage>
</organism>
<protein>
    <submittedName>
        <fullName evidence="1">Uncharacterized protein</fullName>
    </submittedName>
</protein>
<reference evidence="1 2" key="1">
    <citation type="journal article" date="2022" name="DNA Res.">
        <title>Chromosomal-level genome assembly of the orchid tree Bauhinia variegata (Leguminosae; Cercidoideae) supports the allotetraploid origin hypothesis of Bauhinia.</title>
        <authorList>
            <person name="Zhong Y."/>
            <person name="Chen Y."/>
            <person name="Zheng D."/>
            <person name="Pang J."/>
            <person name="Liu Y."/>
            <person name="Luo S."/>
            <person name="Meng S."/>
            <person name="Qian L."/>
            <person name="Wei D."/>
            <person name="Dai S."/>
            <person name="Zhou R."/>
        </authorList>
    </citation>
    <scope>NUCLEOTIDE SEQUENCE [LARGE SCALE GENOMIC DNA]</scope>
    <source>
        <strain evidence="1">BV-YZ2020</strain>
    </source>
</reference>
<comment type="caution">
    <text evidence="1">The sequence shown here is derived from an EMBL/GenBank/DDBJ whole genome shotgun (WGS) entry which is preliminary data.</text>
</comment>
<proteinExistence type="predicted"/>